<feature type="domain" description="Lipocalin/cytosolic fatty-acid binding" evidence="2">
    <location>
        <begin position="134"/>
        <end position="285"/>
    </location>
</feature>
<dbReference type="Pfam" id="PF08212">
    <property type="entry name" value="Lipocalin_2"/>
    <property type="match status" value="1"/>
</dbReference>
<proteinExistence type="predicted"/>
<dbReference type="EMBL" id="AAWS01000066">
    <property type="protein sequence ID" value="EAY24554.1"/>
    <property type="molecule type" value="Genomic_DNA"/>
</dbReference>
<protein>
    <submittedName>
        <fullName evidence="3">Outer membrane lipoprotein</fullName>
    </submittedName>
</protein>
<evidence type="ECO:0000313" key="3">
    <source>
        <dbReference type="EMBL" id="EAY24554.1"/>
    </source>
</evidence>
<dbReference type="GO" id="GO:0006950">
    <property type="term" value="P:response to stress"/>
    <property type="evidence" value="ECO:0007669"/>
    <property type="project" value="UniProtKB-ARBA"/>
</dbReference>
<reference evidence="3 4" key="1">
    <citation type="submission" date="2007-01" db="EMBL/GenBank/DDBJ databases">
        <authorList>
            <person name="Haygood M."/>
            <person name="Podell S."/>
            <person name="Anderson C."/>
            <person name="Hopkinson B."/>
            <person name="Roe K."/>
            <person name="Barbeau K."/>
            <person name="Gaasterland T."/>
            <person name="Ferriera S."/>
            <person name="Johnson J."/>
            <person name="Kravitz S."/>
            <person name="Beeson K."/>
            <person name="Sutton G."/>
            <person name="Rogers Y.-H."/>
            <person name="Friedman R."/>
            <person name="Frazier M."/>
            <person name="Venter J.C."/>
        </authorList>
    </citation>
    <scope>NUCLEOTIDE SEQUENCE [LARGE SCALE GENOMIC DNA]</scope>
    <source>
        <strain evidence="3 4">ATCC 23134</strain>
    </source>
</reference>
<dbReference type="RefSeq" id="WP_002704567.1">
    <property type="nucleotide sequence ID" value="NZ_AAWS01000066.1"/>
</dbReference>
<comment type="caution">
    <text evidence="3">The sequence shown here is derived from an EMBL/GenBank/DDBJ whole genome shotgun (WGS) entry which is preliminary data.</text>
</comment>
<accession>A1ZYH0</accession>
<dbReference type="Gene3D" id="2.40.128.20">
    <property type="match status" value="1"/>
</dbReference>
<gene>
    <name evidence="3" type="ORF">M23134_06957</name>
</gene>
<evidence type="ECO:0000256" key="1">
    <source>
        <dbReference type="SAM" id="SignalP"/>
    </source>
</evidence>
<dbReference type="PANTHER" id="PTHR10612:SF34">
    <property type="entry name" value="APOLIPOPROTEIN D"/>
    <property type="match status" value="1"/>
</dbReference>
<feature type="chain" id="PRO_5002642542" evidence="1">
    <location>
        <begin position="21"/>
        <end position="290"/>
    </location>
</feature>
<dbReference type="SUPFAM" id="SSF50814">
    <property type="entry name" value="Lipocalins"/>
    <property type="match status" value="1"/>
</dbReference>
<dbReference type="PROSITE" id="PS51257">
    <property type="entry name" value="PROKAR_LIPOPROTEIN"/>
    <property type="match status" value="1"/>
</dbReference>
<feature type="signal peptide" evidence="1">
    <location>
        <begin position="1"/>
        <end position="20"/>
    </location>
</feature>
<dbReference type="PANTHER" id="PTHR10612">
    <property type="entry name" value="APOLIPOPROTEIN D"/>
    <property type="match status" value="1"/>
</dbReference>
<organism evidence="3 4">
    <name type="scientific">Microscilla marina ATCC 23134</name>
    <dbReference type="NCBI Taxonomy" id="313606"/>
    <lineage>
        <taxon>Bacteria</taxon>
        <taxon>Pseudomonadati</taxon>
        <taxon>Bacteroidota</taxon>
        <taxon>Cytophagia</taxon>
        <taxon>Cytophagales</taxon>
        <taxon>Microscillaceae</taxon>
        <taxon>Microscilla</taxon>
    </lineage>
</organism>
<dbReference type="InterPro" id="IPR000566">
    <property type="entry name" value="Lipocln_cytosolic_FA-bd_dom"/>
</dbReference>
<dbReference type="Proteomes" id="UP000004095">
    <property type="component" value="Unassembled WGS sequence"/>
</dbReference>
<dbReference type="AlphaFoldDB" id="A1ZYH0"/>
<sequence length="290" mass="32627">MKIINTYALLALLLSSLMVACNTKEKQNLPAPATNQSEKIEGYVIVLKDKLSRRLSGQNTEKIAQEVIKDYTTKSPKVTVLSDQGKLAFSADISSEELQKINQDDRVEFVEYFKGTKAKFLDFLFNPVQTADFVDLDRYVGKWYELASFPQDFSTDCECTTANYSPGALRGIVKVFNQCNSTEGSGQARGTAFVMNPGANSRLLLTLQEPLVPVPGLYWILEVREASSDKPYTFAVVSNPFRSSLFILSRKPTLETDEEKAIYQDILNKLKKQKFDLDKLQVTNQENCNL</sequence>
<dbReference type="OrthoDB" id="594739at2"/>
<evidence type="ECO:0000313" key="4">
    <source>
        <dbReference type="Proteomes" id="UP000004095"/>
    </source>
</evidence>
<keyword evidence="1" id="KW-0732">Signal</keyword>
<dbReference type="InterPro" id="IPR047202">
    <property type="entry name" value="Lipocalin_Blc-like_dom"/>
</dbReference>
<evidence type="ECO:0000259" key="2">
    <source>
        <dbReference type="Pfam" id="PF08212"/>
    </source>
</evidence>
<dbReference type="InterPro" id="IPR022272">
    <property type="entry name" value="Lipocalin_CS"/>
</dbReference>
<dbReference type="CDD" id="cd19438">
    <property type="entry name" value="lipocalin_Blc-like"/>
    <property type="match status" value="1"/>
</dbReference>
<dbReference type="eggNOG" id="COG3040">
    <property type="taxonomic scope" value="Bacteria"/>
</dbReference>
<keyword evidence="4" id="KW-1185">Reference proteome</keyword>
<dbReference type="InterPro" id="IPR012674">
    <property type="entry name" value="Calycin"/>
</dbReference>
<dbReference type="PROSITE" id="PS00213">
    <property type="entry name" value="LIPOCALIN"/>
    <property type="match status" value="1"/>
</dbReference>
<name>A1ZYH0_MICM2</name>
<keyword evidence="3" id="KW-0449">Lipoprotein</keyword>